<organism evidence="1 2">
    <name type="scientific">Ureibacillus acetophenoni</name>
    <dbReference type="NCBI Taxonomy" id="614649"/>
    <lineage>
        <taxon>Bacteria</taxon>
        <taxon>Bacillati</taxon>
        <taxon>Bacillota</taxon>
        <taxon>Bacilli</taxon>
        <taxon>Bacillales</taxon>
        <taxon>Caryophanaceae</taxon>
        <taxon>Ureibacillus</taxon>
    </lineage>
</organism>
<reference evidence="2" key="1">
    <citation type="submission" date="2017-08" db="EMBL/GenBank/DDBJ databases">
        <authorList>
            <person name="Varghese N."/>
            <person name="Submissions S."/>
        </authorList>
    </citation>
    <scope>NUCLEOTIDE SEQUENCE [LARGE SCALE GENOMIC DNA]</scope>
    <source>
        <strain evidence="2">JC23</strain>
    </source>
</reference>
<gene>
    <name evidence="1" type="ORF">SAMN05877842_12232</name>
</gene>
<proteinExistence type="predicted"/>
<name>A0A285UTE3_9BACL</name>
<dbReference type="EMBL" id="OBQC01000022">
    <property type="protein sequence ID" value="SOC44648.1"/>
    <property type="molecule type" value="Genomic_DNA"/>
</dbReference>
<protein>
    <submittedName>
        <fullName evidence="1">Uncharacterized protein</fullName>
    </submittedName>
</protein>
<keyword evidence="2" id="KW-1185">Reference proteome</keyword>
<accession>A0A285UTE3</accession>
<dbReference type="Proteomes" id="UP000219252">
    <property type="component" value="Unassembled WGS sequence"/>
</dbReference>
<dbReference type="AlphaFoldDB" id="A0A285UTE3"/>
<evidence type="ECO:0000313" key="2">
    <source>
        <dbReference type="Proteomes" id="UP000219252"/>
    </source>
</evidence>
<sequence>MTTVTDSEFYPKIDINGNSALYKAYGIGEVQQYVADLISEYQFRANYERYMKIADDLPDHAKPAEPIIKVYKIMDRYIPSRKNDVVEDCKLSKNYFLELKKNIEADIYPKWEVQLRVKRYATNDGGYIDIAVGGWVTAKYTPTGQKIMM</sequence>
<dbReference type="RefSeq" id="WP_097151182.1">
    <property type="nucleotide sequence ID" value="NZ_OBQC01000022.1"/>
</dbReference>
<evidence type="ECO:0000313" key="1">
    <source>
        <dbReference type="EMBL" id="SOC44648.1"/>
    </source>
</evidence>